<dbReference type="SUPFAM" id="SSF53448">
    <property type="entry name" value="Nucleotide-diphospho-sugar transferases"/>
    <property type="match status" value="1"/>
</dbReference>
<dbReference type="EMBL" id="FQXM01000003">
    <property type="protein sequence ID" value="SHH26715.1"/>
    <property type="molecule type" value="Genomic_DNA"/>
</dbReference>
<evidence type="ECO:0000256" key="1">
    <source>
        <dbReference type="ARBA" id="ARBA00022679"/>
    </source>
</evidence>
<keyword evidence="2 4" id="KW-0548">Nucleotidyltransferase</keyword>
<proteinExistence type="predicted"/>
<sequence length="351" mass="41224">MDCDKFKIVTEPNNKNNLVEMQHNEIKEHTVDNAIIMAAGFGSRFVPLSYEKPKGLVEVLGESMVERQIKQLLEVSITDITIVVGYLKEKFEYLVEKYGVKLICNPEYDTKNNLSTIYHVRHLLRNTYILSSDNYITKNLFSTVEHRSWYSAIKAEGHTEEWCLFTDEKDRIKKIEVGGYNQWHMYGPVYFSKEFSSSIVPLVESTYEKVGSEDFYWEDVLKDNIDKLEIFINPQLQDVIYEFENLEELREFDCLYKKESNSKIMKIIAKVFNVKEGSITKIKPLKSKDDKNSFTFEIKDKNYRCIISEETMKNIIRNDKEFNKFEGYSSSKINNKIVYKDSYSGIEILEL</sequence>
<feature type="domain" description="Nucleotidyl transferase" evidence="3">
    <location>
        <begin position="34"/>
        <end position="148"/>
    </location>
</feature>
<dbReference type="Pfam" id="PF00483">
    <property type="entry name" value="NTP_transferase"/>
    <property type="match status" value="1"/>
</dbReference>
<dbReference type="Proteomes" id="UP000184447">
    <property type="component" value="Unassembled WGS sequence"/>
</dbReference>
<dbReference type="InterPro" id="IPR029044">
    <property type="entry name" value="Nucleotide-diphossugar_trans"/>
</dbReference>
<dbReference type="PANTHER" id="PTHR43584:SF5">
    <property type="entry name" value="PROTEIN LICC"/>
    <property type="match status" value="1"/>
</dbReference>
<evidence type="ECO:0000256" key="2">
    <source>
        <dbReference type="ARBA" id="ARBA00022695"/>
    </source>
</evidence>
<keyword evidence="5" id="KW-1185">Reference proteome</keyword>
<evidence type="ECO:0000259" key="3">
    <source>
        <dbReference type="Pfam" id="PF00483"/>
    </source>
</evidence>
<accession>A0A1M5RKE1</accession>
<dbReference type="STRING" id="1121316.SAMN02745207_00581"/>
<dbReference type="OrthoDB" id="9803871at2"/>
<name>A0A1M5RKE1_9CLOT</name>
<dbReference type="PANTHER" id="PTHR43584">
    <property type="entry name" value="NUCLEOTIDYL TRANSFERASE"/>
    <property type="match status" value="1"/>
</dbReference>
<reference evidence="4 5" key="1">
    <citation type="submission" date="2016-11" db="EMBL/GenBank/DDBJ databases">
        <authorList>
            <person name="Jaros S."/>
            <person name="Januszkiewicz K."/>
            <person name="Wedrychowicz H."/>
        </authorList>
    </citation>
    <scope>NUCLEOTIDE SEQUENCE [LARGE SCALE GENOMIC DNA]</scope>
    <source>
        <strain evidence="4 5">DSM 8605</strain>
    </source>
</reference>
<keyword evidence="1 4" id="KW-0808">Transferase</keyword>
<dbReference type="AlphaFoldDB" id="A0A1M5RKE1"/>
<dbReference type="Gene3D" id="3.90.550.10">
    <property type="entry name" value="Spore Coat Polysaccharide Biosynthesis Protein SpsA, Chain A"/>
    <property type="match status" value="1"/>
</dbReference>
<gene>
    <name evidence="4" type="ORF">SAMN02745207_00581</name>
</gene>
<organism evidence="4 5">
    <name type="scientific">Clostridium grantii DSM 8605</name>
    <dbReference type="NCBI Taxonomy" id="1121316"/>
    <lineage>
        <taxon>Bacteria</taxon>
        <taxon>Bacillati</taxon>
        <taxon>Bacillota</taxon>
        <taxon>Clostridia</taxon>
        <taxon>Eubacteriales</taxon>
        <taxon>Clostridiaceae</taxon>
        <taxon>Clostridium</taxon>
    </lineage>
</organism>
<evidence type="ECO:0000313" key="4">
    <source>
        <dbReference type="EMBL" id="SHH26715.1"/>
    </source>
</evidence>
<dbReference type="GO" id="GO:0016779">
    <property type="term" value="F:nucleotidyltransferase activity"/>
    <property type="evidence" value="ECO:0007669"/>
    <property type="project" value="UniProtKB-KW"/>
</dbReference>
<dbReference type="InterPro" id="IPR005835">
    <property type="entry name" value="NTP_transferase_dom"/>
</dbReference>
<protein>
    <submittedName>
        <fullName evidence="4">CTP:phosphocholine cytidylyltransferase</fullName>
    </submittedName>
</protein>
<dbReference type="CDD" id="cd02523">
    <property type="entry name" value="PC_cytidylyltransferase"/>
    <property type="match status" value="1"/>
</dbReference>
<evidence type="ECO:0000313" key="5">
    <source>
        <dbReference type="Proteomes" id="UP000184447"/>
    </source>
</evidence>
<dbReference type="RefSeq" id="WP_073336825.1">
    <property type="nucleotide sequence ID" value="NZ_FQXM01000003.1"/>
</dbReference>
<dbReference type="InterPro" id="IPR050065">
    <property type="entry name" value="GlmU-like"/>
</dbReference>